<dbReference type="InterPro" id="IPR044974">
    <property type="entry name" value="Disease_R_plants"/>
</dbReference>
<evidence type="ECO:0000259" key="1">
    <source>
        <dbReference type="PROSITE" id="PS50104"/>
    </source>
</evidence>
<dbReference type="InterPro" id="IPR000157">
    <property type="entry name" value="TIR_dom"/>
</dbReference>
<gene>
    <name evidence="2" type="ORF">MANES_13G001500</name>
</gene>
<reference evidence="2" key="1">
    <citation type="submission" date="2016-02" db="EMBL/GenBank/DDBJ databases">
        <title>WGS assembly of Manihot esculenta.</title>
        <authorList>
            <person name="Bredeson J.V."/>
            <person name="Prochnik S.E."/>
            <person name="Lyons J.B."/>
            <person name="Schmutz J."/>
            <person name="Grimwood J."/>
            <person name="Vrebalov J."/>
            <person name="Bart R.S."/>
            <person name="Amuge T."/>
            <person name="Ferguson M.E."/>
            <person name="Green R."/>
            <person name="Putnam N."/>
            <person name="Stites J."/>
            <person name="Rounsley S."/>
            <person name="Rokhsar D.S."/>
        </authorList>
    </citation>
    <scope>NUCLEOTIDE SEQUENCE [LARGE SCALE GENOMIC DNA]</scope>
    <source>
        <tissue evidence="2">Leaf</tissue>
    </source>
</reference>
<proteinExistence type="predicted"/>
<dbReference type="InterPro" id="IPR035897">
    <property type="entry name" value="Toll_tir_struct_dom_sf"/>
</dbReference>
<dbReference type="InterPro" id="IPR027417">
    <property type="entry name" value="P-loop_NTPase"/>
</dbReference>
<dbReference type="PANTHER" id="PTHR11017">
    <property type="entry name" value="LEUCINE-RICH REPEAT-CONTAINING PROTEIN"/>
    <property type="match status" value="1"/>
</dbReference>
<dbReference type="PRINTS" id="PR00364">
    <property type="entry name" value="DISEASERSIST"/>
</dbReference>
<sequence length="531" mass="60220">MASSALHPVKHDVFLSFRGADTRNNFTSHLYGALHRQGIMTFIDNRLDRGEEIEPAILKSIQDSEIVIFSKHYADSPWCLDELVKTLDCKDKQGQKLIPVFYHVDPTDVDNRAASFGRALKKHEQDFKKNSDKVRTEFALVQDIVNKILKIQGIKKIESLLCVGVDDEVRSVGIWGMGGIGKTTLAREVFQKISSHFEENDLLIEIFGEGDNNSKSMLGIYQLRYKKVLVVRDDSTAFGMGSRIIITSRDKNVFQYRVHGIYEVPALIGHEALQLFSLCAFKQIHPKKDLMELSSNVVSNAGGNPLGLKILEAVQGIFLDKSKLNTMHFTPTVFSNMNQVKLLKFHYSNVLCLPEELRYFHWNFYPLTRLPTKFYTDKLIELNMSGSSVVRLWNGVQNLASLKVIKPRHCRHLIEMPNLIKVCPSIGCLQKLHSLELARCIKISSLPSIKHLTSFENLDLSDCSKIREFPEIPDSIKYLCLMGTAIQEIPSSICLFSRLKILSLLDCENLKNLPIAFFQLGYIEKLSICGP</sequence>
<dbReference type="InterPro" id="IPR002182">
    <property type="entry name" value="NB-ARC"/>
</dbReference>
<protein>
    <recommendedName>
        <fullName evidence="1">TIR domain-containing protein</fullName>
    </recommendedName>
</protein>
<dbReference type="SMART" id="SM00255">
    <property type="entry name" value="TIR"/>
    <property type="match status" value="1"/>
</dbReference>
<dbReference type="Pfam" id="PF01582">
    <property type="entry name" value="TIR"/>
    <property type="match status" value="1"/>
</dbReference>
<dbReference type="Pfam" id="PF00931">
    <property type="entry name" value="NB-ARC"/>
    <property type="match status" value="1"/>
</dbReference>
<dbReference type="GO" id="GO:0007165">
    <property type="term" value="P:signal transduction"/>
    <property type="evidence" value="ECO:0007669"/>
    <property type="project" value="InterPro"/>
</dbReference>
<name>A0A2C9UM96_MANES</name>
<dbReference type="PANTHER" id="PTHR11017:SF551">
    <property type="entry name" value="TIR DOMAIN-CONTAINING PROTEIN"/>
    <property type="match status" value="1"/>
</dbReference>
<dbReference type="Gene3D" id="3.40.50.300">
    <property type="entry name" value="P-loop containing nucleotide triphosphate hydrolases"/>
    <property type="match status" value="1"/>
</dbReference>
<dbReference type="Gene3D" id="3.80.10.10">
    <property type="entry name" value="Ribonuclease Inhibitor"/>
    <property type="match status" value="2"/>
</dbReference>
<dbReference type="GO" id="GO:0006952">
    <property type="term" value="P:defense response"/>
    <property type="evidence" value="ECO:0007669"/>
    <property type="project" value="InterPro"/>
</dbReference>
<feature type="domain" description="TIR" evidence="1">
    <location>
        <begin position="9"/>
        <end position="152"/>
    </location>
</feature>
<dbReference type="EMBL" id="CM004399">
    <property type="protein sequence ID" value="OAY32231.1"/>
    <property type="molecule type" value="Genomic_DNA"/>
</dbReference>
<dbReference type="SUPFAM" id="SSF52058">
    <property type="entry name" value="L domain-like"/>
    <property type="match status" value="1"/>
</dbReference>
<dbReference type="Gene3D" id="3.40.50.10140">
    <property type="entry name" value="Toll/interleukin-1 receptor homology (TIR) domain"/>
    <property type="match status" value="1"/>
</dbReference>
<dbReference type="AlphaFoldDB" id="A0A2C9UM96"/>
<organism evidence="2">
    <name type="scientific">Manihot esculenta</name>
    <name type="common">Cassava</name>
    <name type="synonym">Jatropha manihot</name>
    <dbReference type="NCBI Taxonomy" id="3983"/>
    <lineage>
        <taxon>Eukaryota</taxon>
        <taxon>Viridiplantae</taxon>
        <taxon>Streptophyta</taxon>
        <taxon>Embryophyta</taxon>
        <taxon>Tracheophyta</taxon>
        <taxon>Spermatophyta</taxon>
        <taxon>Magnoliopsida</taxon>
        <taxon>eudicotyledons</taxon>
        <taxon>Gunneridae</taxon>
        <taxon>Pentapetalae</taxon>
        <taxon>rosids</taxon>
        <taxon>fabids</taxon>
        <taxon>Malpighiales</taxon>
        <taxon>Euphorbiaceae</taxon>
        <taxon>Crotonoideae</taxon>
        <taxon>Manihoteae</taxon>
        <taxon>Manihot</taxon>
    </lineage>
</organism>
<accession>A0A2C9UM96</accession>
<evidence type="ECO:0000313" key="2">
    <source>
        <dbReference type="EMBL" id="OAY32231.1"/>
    </source>
</evidence>
<dbReference type="GO" id="GO:0043531">
    <property type="term" value="F:ADP binding"/>
    <property type="evidence" value="ECO:0007669"/>
    <property type="project" value="InterPro"/>
</dbReference>
<dbReference type="PROSITE" id="PS50104">
    <property type="entry name" value="TIR"/>
    <property type="match status" value="1"/>
</dbReference>
<dbReference type="InterPro" id="IPR032675">
    <property type="entry name" value="LRR_dom_sf"/>
</dbReference>
<dbReference type="SUPFAM" id="SSF52540">
    <property type="entry name" value="P-loop containing nucleoside triphosphate hydrolases"/>
    <property type="match status" value="1"/>
</dbReference>
<dbReference type="SUPFAM" id="SSF52200">
    <property type="entry name" value="Toll/Interleukin receptor TIR domain"/>
    <property type="match status" value="1"/>
</dbReference>